<dbReference type="Pfam" id="PF07875">
    <property type="entry name" value="Coat_F"/>
    <property type="match status" value="1"/>
</dbReference>
<keyword evidence="1" id="KW-0946">Virion</keyword>
<accession>A0A9D1DBL0</accession>
<evidence type="ECO:0000313" key="2">
    <source>
        <dbReference type="Proteomes" id="UP000824179"/>
    </source>
</evidence>
<name>A0A9D1DBL0_9FIRM</name>
<organism evidence="1 2">
    <name type="scientific">Candidatus Coproplasma stercoripullorum</name>
    <dbReference type="NCBI Taxonomy" id="2840751"/>
    <lineage>
        <taxon>Bacteria</taxon>
        <taxon>Bacillati</taxon>
        <taxon>Bacillota</taxon>
        <taxon>Clostridia</taxon>
        <taxon>Eubacteriales</taxon>
        <taxon>Candidatus Coproplasma</taxon>
    </lineage>
</organism>
<keyword evidence="1" id="KW-0167">Capsid protein</keyword>
<gene>
    <name evidence="1" type="ORF">IAB90_03375</name>
</gene>
<reference evidence="1" key="1">
    <citation type="submission" date="2020-10" db="EMBL/GenBank/DDBJ databases">
        <authorList>
            <person name="Gilroy R."/>
        </authorList>
    </citation>
    <scope>NUCLEOTIDE SEQUENCE</scope>
    <source>
        <strain evidence="1">ChiW25-3613</strain>
    </source>
</reference>
<sequence>MKLTKSDTSLCEKDALQDMLDSEKALMSLYTTALYEGSGKNVRKSFSDNLMAVAQNQYTLFQQMSSRGYYEAAPAKKDMIDQANDMFKKQQKSLSSAKSAGGN</sequence>
<dbReference type="EMBL" id="DVHB01000061">
    <property type="protein sequence ID" value="HIR39404.1"/>
    <property type="molecule type" value="Genomic_DNA"/>
</dbReference>
<evidence type="ECO:0000313" key="1">
    <source>
        <dbReference type="EMBL" id="HIR39404.1"/>
    </source>
</evidence>
<dbReference type="Proteomes" id="UP000824179">
    <property type="component" value="Unassembled WGS sequence"/>
</dbReference>
<dbReference type="InterPro" id="IPR012851">
    <property type="entry name" value="Spore_coat_CotF-like"/>
</dbReference>
<protein>
    <submittedName>
        <fullName evidence="1">Spore coat protein</fullName>
    </submittedName>
</protein>
<reference evidence="1" key="2">
    <citation type="journal article" date="2021" name="PeerJ">
        <title>Extensive microbial diversity within the chicken gut microbiome revealed by metagenomics and culture.</title>
        <authorList>
            <person name="Gilroy R."/>
            <person name="Ravi A."/>
            <person name="Getino M."/>
            <person name="Pursley I."/>
            <person name="Horton D.L."/>
            <person name="Alikhan N.F."/>
            <person name="Baker D."/>
            <person name="Gharbi K."/>
            <person name="Hall N."/>
            <person name="Watson M."/>
            <person name="Adriaenssens E.M."/>
            <person name="Foster-Nyarko E."/>
            <person name="Jarju S."/>
            <person name="Secka A."/>
            <person name="Antonio M."/>
            <person name="Oren A."/>
            <person name="Chaudhuri R.R."/>
            <person name="La Ragione R."/>
            <person name="Hildebrand F."/>
            <person name="Pallen M.J."/>
        </authorList>
    </citation>
    <scope>NUCLEOTIDE SEQUENCE</scope>
    <source>
        <strain evidence="1">ChiW25-3613</strain>
    </source>
</reference>
<comment type="caution">
    <text evidence="1">The sequence shown here is derived from an EMBL/GenBank/DDBJ whole genome shotgun (WGS) entry which is preliminary data.</text>
</comment>
<dbReference type="AlphaFoldDB" id="A0A9D1DBL0"/>
<proteinExistence type="predicted"/>